<protein>
    <submittedName>
        <fullName evidence="1">Uncharacterized protein</fullName>
    </submittedName>
</protein>
<sequence length="100" mass="12087">MFVDLEVYYHATVHTGIFEVFDIEKQRNKIGLLKISRMGNPINYRILCKTIFCTVLKELEFFFLFEALHKIKQIIYKYLRTENTMKIDKYPTCHETYIPQ</sequence>
<organism evidence="1 2">
    <name type="scientific">Desmophyllum pertusum</name>
    <dbReference type="NCBI Taxonomy" id="174260"/>
    <lineage>
        <taxon>Eukaryota</taxon>
        <taxon>Metazoa</taxon>
        <taxon>Cnidaria</taxon>
        <taxon>Anthozoa</taxon>
        <taxon>Hexacorallia</taxon>
        <taxon>Scleractinia</taxon>
        <taxon>Caryophylliina</taxon>
        <taxon>Caryophylliidae</taxon>
        <taxon>Desmophyllum</taxon>
    </lineage>
</organism>
<name>A0A9W9YAI8_9CNID</name>
<evidence type="ECO:0000313" key="1">
    <source>
        <dbReference type="EMBL" id="KAJ7330191.1"/>
    </source>
</evidence>
<gene>
    <name evidence="1" type="ORF">OS493_022712</name>
</gene>
<proteinExistence type="predicted"/>
<keyword evidence="2" id="KW-1185">Reference proteome</keyword>
<accession>A0A9W9YAI8</accession>
<evidence type="ECO:0000313" key="2">
    <source>
        <dbReference type="Proteomes" id="UP001163046"/>
    </source>
</evidence>
<dbReference type="AlphaFoldDB" id="A0A9W9YAI8"/>
<dbReference type="EMBL" id="MU827793">
    <property type="protein sequence ID" value="KAJ7330191.1"/>
    <property type="molecule type" value="Genomic_DNA"/>
</dbReference>
<comment type="caution">
    <text evidence="1">The sequence shown here is derived from an EMBL/GenBank/DDBJ whole genome shotgun (WGS) entry which is preliminary data.</text>
</comment>
<dbReference type="Proteomes" id="UP001163046">
    <property type="component" value="Unassembled WGS sequence"/>
</dbReference>
<reference evidence="1" key="1">
    <citation type="submission" date="2023-01" db="EMBL/GenBank/DDBJ databases">
        <title>Genome assembly of the deep-sea coral Lophelia pertusa.</title>
        <authorList>
            <person name="Herrera S."/>
            <person name="Cordes E."/>
        </authorList>
    </citation>
    <scope>NUCLEOTIDE SEQUENCE</scope>
    <source>
        <strain evidence="1">USNM1676648</strain>
        <tissue evidence="1">Polyp</tissue>
    </source>
</reference>